<dbReference type="RefSeq" id="WP_126450741.1">
    <property type="nucleotide sequence ID" value="NZ_AP018553.1"/>
</dbReference>
<reference evidence="2" key="4">
    <citation type="submission" date="2020-09" db="EMBL/GenBank/DDBJ databases">
        <authorList>
            <person name="Sun Q."/>
            <person name="Ohkuma M."/>
        </authorList>
    </citation>
    <scope>NUCLEOTIDE SEQUENCE</scope>
    <source>
        <strain evidence="2">JCM 31740</strain>
    </source>
</reference>
<dbReference type="Proteomes" id="UP000616143">
    <property type="component" value="Unassembled WGS sequence"/>
</dbReference>
<sequence length="128" mass="14707">MRNLNLAFADEEQLLQFLWLVKTYLRCAYSPDPDDRRECFGSAKKGRAHMSRVLFVPQVSHRNGENYVLKSLAFYVIGECPRLEGVLENEKGLKGLYDEFEKVKDNYLAGESKLKDFYALFPNCGGSK</sequence>
<evidence type="ECO:0000313" key="2">
    <source>
        <dbReference type="EMBL" id="GGT92630.1"/>
    </source>
</evidence>
<dbReference type="EMBL" id="AP018553">
    <property type="protein sequence ID" value="BBD73510.1"/>
    <property type="molecule type" value="Genomic_DNA"/>
</dbReference>
<dbReference type="EMBL" id="BMQS01000006">
    <property type="protein sequence ID" value="GGT92630.1"/>
    <property type="molecule type" value="Genomic_DNA"/>
</dbReference>
<dbReference type="KEGG" id="sacd:HS1genome_1899"/>
<reference evidence="3" key="2">
    <citation type="submission" date="2018-04" db="EMBL/GenBank/DDBJ databases">
        <title>Complete genome sequence of Sulfodiicoccus acidiphilus strain HS-1.</title>
        <authorList>
            <person name="Sakai H.D."/>
            <person name="Kurosawa N."/>
        </authorList>
    </citation>
    <scope>NUCLEOTIDE SEQUENCE [LARGE SCALE GENOMIC DNA]</scope>
    <source>
        <strain evidence="3">HS-1</strain>
    </source>
</reference>
<reference evidence="1" key="3">
    <citation type="journal article" date="2019" name="BMC Res. Notes">
        <title>Complete genome sequence of the Sulfodiicoccus acidiphilus strain HS-1T, the first crenarchaeon that lacks polB3, isolated from an acidic hot spring in Ohwaku-dani, Hakone, Japan.</title>
        <authorList>
            <person name="Sakai H.D."/>
            <person name="Kurosawa N."/>
        </authorList>
    </citation>
    <scope>NUCLEOTIDE SEQUENCE</scope>
    <source>
        <strain evidence="1">HS-1</strain>
    </source>
</reference>
<gene>
    <name evidence="2" type="ORF">GCM10007116_08000</name>
    <name evidence="1" type="ORF">HS1genome_1899</name>
</gene>
<reference evidence="2" key="1">
    <citation type="journal article" date="2014" name="Int. J. Syst. Evol. Microbiol.">
        <title>Complete genome sequence of Corynebacterium casei LMG S-19264T (=DSM 44701T), isolated from a smear-ripened cheese.</title>
        <authorList>
            <consortium name="US DOE Joint Genome Institute (JGI-PGF)"/>
            <person name="Walter F."/>
            <person name="Albersmeier A."/>
            <person name="Kalinowski J."/>
            <person name="Ruckert C."/>
        </authorList>
    </citation>
    <scope>NUCLEOTIDE SEQUENCE</scope>
    <source>
        <strain evidence="2">JCM 31740</strain>
    </source>
</reference>
<dbReference type="Proteomes" id="UP000276741">
    <property type="component" value="Chromosome"/>
</dbReference>
<keyword evidence="3" id="KW-1185">Reference proteome</keyword>
<dbReference type="OrthoDB" id="384236at2157"/>
<accession>A0A348B5Q8</accession>
<evidence type="ECO:0000313" key="1">
    <source>
        <dbReference type="EMBL" id="BBD73510.1"/>
    </source>
</evidence>
<dbReference type="AlphaFoldDB" id="A0A348B5Q8"/>
<dbReference type="GeneID" id="38667371"/>
<proteinExistence type="predicted"/>
<name>A0A348B5Q8_9CREN</name>
<organism evidence="1 3">
    <name type="scientific">Sulfodiicoccus acidiphilus</name>
    <dbReference type="NCBI Taxonomy" id="1670455"/>
    <lineage>
        <taxon>Archaea</taxon>
        <taxon>Thermoproteota</taxon>
        <taxon>Thermoprotei</taxon>
        <taxon>Sulfolobales</taxon>
        <taxon>Sulfolobaceae</taxon>
        <taxon>Sulfodiicoccus</taxon>
    </lineage>
</organism>
<evidence type="ECO:0000313" key="3">
    <source>
        <dbReference type="Proteomes" id="UP000276741"/>
    </source>
</evidence>
<protein>
    <submittedName>
        <fullName evidence="1">Uncharacterized protein</fullName>
    </submittedName>
</protein>